<proteinExistence type="predicted"/>
<evidence type="ECO:0000313" key="1">
    <source>
        <dbReference type="Proteomes" id="UP000035642"/>
    </source>
</evidence>
<dbReference type="WBParaSite" id="ACAC_0000357401-mRNA-1">
    <property type="protein sequence ID" value="ACAC_0000357401-mRNA-1"/>
    <property type="gene ID" value="ACAC_0000357401"/>
</dbReference>
<dbReference type="STRING" id="6313.A0A0K0D0I4"/>
<organism evidence="1 2">
    <name type="scientific">Angiostrongylus cantonensis</name>
    <name type="common">Rat lungworm</name>
    <dbReference type="NCBI Taxonomy" id="6313"/>
    <lineage>
        <taxon>Eukaryota</taxon>
        <taxon>Metazoa</taxon>
        <taxon>Ecdysozoa</taxon>
        <taxon>Nematoda</taxon>
        <taxon>Chromadorea</taxon>
        <taxon>Rhabditida</taxon>
        <taxon>Rhabditina</taxon>
        <taxon>Rhabditomorpha</taxon>
        <taxon>Strongyloidea</taxon>
        <taxon>Metastrongylidae</taxon>
        <taxon>Angiostrongylus</taxon>
    </lineage>
</organism>
<accession>A0A0K0D0I4</accession>
<reference evidence="1" key="1">
    <citation type="submission" date="2012-09" db="EMBL/GenBank/DDBJ databases">
        <authorList>
            <person name="Martin A.A."/>
        </authorList>
    </citation>
    <scope>NUCLEOTIDE SEQUENCE</scope>
</reference>
<keyword evidence="1" id="KW-1185">Reference proteome</keyword>
<evidence type="ECO:0000313" key="2">
    <source>
        <dbReference type="WBParaSite" id="ACAC_0000357401-mRNA-1"/>
    </source>
</evidence>
<protein>
    <submittedName>
        <fullName evidence="2">Phage protein</fullName>
    </submittedName>
</protein>
<name>A0A0K0D0I4_ANGCA</name>
<sequence length="85" mass="9846">MKITDLYNGLQEDLTDYVAHKVAAAMMGHDERWERFILSKYVAIQLTEDFFAPNHSLVMPYNVTNAEVTLFNLICFPREKNVLGH</sequence>
<reference evidence="2" key="2">
    <citation type="submission" date="2017-02" db="UniProtKB">
        <authorList>
            <consortium name="WormBaseParasite"/>
        </authorList>
    </citation>
    <scope>IDENTIFICATION</scope>
</reference>
<dbReference type="Proteomes" id="UP000035642">
    <property type="component" value="Unassembled WGS sequence"/>
</dbReference>
<dbReference type="AlphaFoldDB" id="A0A0K0D0I4"/>